<accession>A0A0M3IFQ0</accession>
<name>A0A0M3IFQ0_ASCLU</name>
<evidence type="ECO:0000313" key="2">
    <source>
        <dbReference type="WBParaSite" id="ALUE_0001705401-mRNA-1"/>
    </source>
</evidence>
<organism evidence="1 2">
    <name type="scientific">Ascaris lumbricoides</name>
    <name type="common">Giant roundworm</name>
    <dbReference type="NCBI Taxonomy" id="6252"/>
    <lineage>
        <taxon>Eukaryota</taxon>
        <taxon>Metazoa</taxon>
        <taxon>Ecdysozoa</taxon>
        <taxon>Nematoda</taxon>
        <taxon>Chromadorea</taxon>
        <taxon>Rhabditida</taxon>
        <taxon>Spirurina</taxon>
        <taxon>Ascaridomorpha</taxon>
        <taxon>Ascaridoidea</taxon>
        <taxon>Ascarididae</taxon>
        <taxon>Ascaris</taxon>
    </lineage>
</organism>
<reference evidence="2" key="1">
    <citation type="submission" date="2017-02" db="UniProtKB">
        <authorList>
            <consortium name="WormBaseParasite"/>
        </authorList>
    </citation>
    <scope>IDENTIFICATION</scope>
</reference>
<sequence length="67" mass="7752">KIIDNIIISSCARQKSADYLFLFRRGHFQQNATYLKDPRDEILIANKPINKRRSARIGVAIPEVRLV</sequence>
<dbReference type="AlphaFoldDB" id="A0A0M3IFQ0"/>
<keyword evidence="1" id="KW-1185">Reference proteome</keyword>
<evidence type="ECO:0000313" key="1">
    <source>
        <dbReference type="Proteomes" id="UP000036681"/>
    </source>
</evidence>
<dbReference type="WBParaSite" id="ALUE_0001705401-mRNA-1">
    <property type="protein sequence ID" value="ALUE_0001705401-mRNA-1"/>
    <property type="gene ID" value="ALUE_0001705401"/>
</dbReference>
<dbReference type="Proteomes" id="UP000036681">
    <property type="component" value="Unplaced"/>
</dbReference>
<protein>
    <submittedName>
        <fullName evidence="2">Transposase</fullName>
    </submittedName>
</protein>
<proteinExistence type="predicted"/>